<dbReference type="RefSeq" id="WP_193836804.1">
    <property type="nucleotide sequence ID" value="NZ_CP062962.1"/>
</dbReference>
<geneLocation type="plasmid" evidence="1 2">
    <name>p3</name>
</geneLocation>
<dbReference type="KEGG" id="rter:IDM49_12135"/>
<dbReference type="GeneID" id="96624980"/>
<protein>
    <recommendedName>
        <fullName evidence="3">Helix-turn-helix domain-containing protein</fullName>
    </recommendedName>
</protein>
<organism evidence="1 2">
    <name type="scientific">Rothia terrae</name>
    <dbReference type="NCBI Taxonomy" id="396015"/>
    <lineage>
        <taxon>Bacteria</taxon>
        <taxon>Bacillati</taxon>
        <taxon>Actinomycetota</taxon>
        <taxon>Actinomycetes</taxon>
        <taxon>Micrococcales</taxon>
        <taxon>Micrococcaceae</taxon>
        <taxon>Rothia</taxon>
    </lineage>
</organism>
<keyword evidence="2" id="KW-1185">Reference proteome</keyword>
<evidence type="ECO:0000313" key="1">
    <source>
        <dbReference type="EMBL" id="QOW64788.1"/>
    </source>
</evidence>
<gene>
    <name evidence="1" type="ORF">IDM49_12135</name>
</gene>
<evidence type="ECO:0000313" key="2">
    <source>
        <dbReference type="Proteomes" id="UP000516404"/>
    </source>
</evidence>
<dbReference type="EMBL" id="CP062962">
    <property type="protein sequence ID" value="QOW64788.1"/>
    <property type="molecule type" value="Genomic_DNA"/>
</dbReference>
<dbReference type="Proteomes" id="UP000516404">
    <property type="component" value="Plasmid p3"/>
</dbReference>
<keyword evidence="1" id="KW-0614">Plasmid</keyword>
<evidence type="ECO:0008006" key="3">
    <source>
        <dbReference type="Google" id="ProtNLM"/>
    </source>
</evidence>
<sequence>MATRYLSQLSETKARTAQKIIDYISYRYRLGEYTAQFTQAEIASHLGVCTKTVQRYLHELITRRLLAVVVQGKSAAFSQTDINEAPIYTLLVPVVKNVHPLSSFKKSVKSLKEREEKFPLTQVPAGYSECLAAAQRLKDEVIDLRRVPTRLLAGHLRKVFAAGWCIKDIVRALEKTPTSEVYQTRGAGGMRSVLAWLHIRLKAWRREDGSLLPSPTATERAEAQRVREAATAREQAIRARLAEVQVVPVRGLEQVRLMREFLRMKNHLGWVEAEKLYPEQALLVKD</sequence>
<name>A0A7S6WWG2_9MICC</name>
<proteinExistence type="predicted"/>
<accession>A0A7S6WWG2</accession>
<reference evidence="1 2" key="1">
    <citation type="submission" date="2020-09" db="EMBL/GenBank/DDBJ databases">
        <title>Investigation of environmental microbes.</title>
        <authorList>
            <person name="Ou Y."/>
            <person name="Kang Q."/>
        </authorList>
    </citation>
    <scope>NUCLEOTIDE SEQUENCE [LARGE SCALE GENOMIC DNA]</scope>
    <source>
        <strain evidence="1 2">KJZ-14</strain>
        <plasmid evidence="1 2">p3</plasmid>
    </source>
</reference>
<dbReference type="AlphaFoldDB" id="A0A7S6WWG2"/>